<reference evidence="1" key="1">
    <citation type="submission" date="2020-05" db="EMBL/GenBank/DDBJ databases">
        <title>Large-scale comparative analyses of tick genomes elucidate their genetic diversity and vector capacities.</title>
        <authorList>
            <person name="Jia N."/>
            <person name="Wang J."/>
            <person name="Shi W."/>
            <person name="Du L."/>
            <person name="Sun Y."/>
            <person name="Zhan W."/>
            <person name="Jiang J."/>
            <person name="Wang Q."/>
            <person name="Zhang B."/>
            <person name="Ji P."/>
            <person name="Sakyi L.B."/>
            <person name="Cui X."/>
            <person name="Yuan T."/>
            <person name="Jiang B."/>
            <person name="Yang W."/>
            <person name="Lam T.T.-Y."/>
            <person name="Chang Q."/>
            <person name="Ding S."/>
            <person name="Wang X."/>
            <person name="Zhu J."/>
            <person name="Ruan X."/>
            <person name="Zhao L."/>
            <person name="Wei J."/>
            <person name="Que T."/>
            <person name="Du C."/>
            <person name="Cheng J."/>
            <person name="Dai P."/>
            <person name="Han X."/>
            <person name="Huang E."/>
            <person name="Gao Y."/>
            <person name="Liu J."/>
            <person name="Shao H."/>
            <person name="Ye R."/>
            <person name="Li L."/>
            <person name="Wei W."/>
            <person name="Wang X."/>
            <person name="Wang C."/>
            <person name="Yang T."/>
            <person name="Huo Q."/>
            <person name="Li W."/>
            <person name="Guo W."/>
            <person name="Chen H."/>
            <person name="Zhou L."/>
            <person name="Ni X."/>
            <person name="Tian J."/>
            <person name="Zhou Y."/>
            <person name="Sheng Y."/>
            <person name="Liu T."/>
            <person name="Pan Y."/>
            <person name="Xia L."/>
            <person name="Li J."/>
            <person name="Zhao F."/>
            <person name="Cao W."/>
        </authorList>
    </citation>
    <scope>NUCLEOTIDE SEQUENCE</scope>
    <source>
        <strain evidence="1">Dsil-2018</strain>
    </source>
</reference>
<comment type="caution">
    <text evidence="1">The sequence shown here is derived from an EMBL/GenBank/DDBJ whole genome shotgun (WGS) entry which is preliminary data.</text>
</comment>
<evidence type="ECO:0000313" key="1">
    <source>
        <dbReference type="EMBL" id="KAH7965400.1"/>
    </source>
</evidence>
<keyword evidence="2" id="KW-1185">Reference proteome</keyword>
<organism evidence="1 2">
    <name type="scientific">Dermacentor silvarum</name>
    <name type="common">Tick</name>
    <dbReference type="NCBI Taxonomy" id="543639"/>
    <lineage>
        <taxon>Eukaryota</taxon>
        <taxon>Metazoa</taxon>
        <taxon>Ecdysozoa</taxon>
        <taxon>Arthropoda</taxon>
        <taxon>Chelicerata</taxon>
        <taxon>Arachnida</taxon>
        <taxon>Acari</taxon>
        <taxon>Parasitiformes</taxon>
        <taxon>Ixodida</taxon>
        <taxon>Ixodoidea</taxon>
        <taxon>Ixodidae</taxon>
        <taxon>Rhipicephalinae</taxon>
        <taxon>Dermacentor</taxon>
    </lineage>
</organism>
<name>A0ACB8DBP5_DERSI</name>
<evidence type="ECO:0000313" key="2">
    <source>
        <dbReference type="Proteomes" id="UP000821865"/>
    </source>
</evidence>
<gene>
    <name evidence="1" type="ORF">HPB49_007368</name>
</gene>
<sequence>MGKMERPENRAPTQATDRSGVTSETVASKPVKEQQEPCFHRSALLLAHRGGVHGRPRSLALPRELAINVVAKNPQQLGTPGSSKRAGPSRASILKQNPAPLIVDEIDAAEETVTTSFPGKATGSSRQHLRIHTGERPFPCPECGKRFGSSANLRQHRKTHDNHRLEQNRHELLVKMSACDQPSSKKGSEEDPAESEDEAPRPDTVILVEMDERDESSNGTEMISGQPSPQTLLAQISASVLVKNEGQDGEVVPGEILVHEVAPDDVMPSEVVPDEALEVAAEVMEAASSELEPTDAVETILVPDEAVEEVQQVEDITAEVMASAGVTVDNTVLCKVEPCEKSSEIWVLGDIITVDEQAHCILAEHVAAGASSTDTEALLGGPKHACVDCGKEFTTVFHLRRHRRIHTGERPYPCKVRTVLPAQHLAQGAHAPAHWGGALPVYCLLKDLQGSSQLQELEISVRAVTIEQQEGDAARYDKLSMVSAISTMKFTTTMAPPSMVHQNSHSKERPYACRVCEKRFNAASTLYAHMKIHTGERPYACTICNRSFTFNNTLVRHIRTHTGEKPYKCELCPLRFSTASNLSSHRKKHSQERQFHCEICPQEFSTATALASHVKTHTGEHAHQCEVCSRGFAKFAGLQAHMRKHTGERAFYCSECGKGFTRKLHLKQHPLSTSQRDLWQHVKCVSVTLSMSSLSRCT</sequence>
<proteinExistence type="predicted"/>
<accession>A0ACB8DBP5</accession>
<dbReference type="EMBL" id="CM023471">
    <property type="protein sequence ID" value="KAH7965400.1"/>
    <property type="molecule type" value="Genomic_DNA"/>
</dbReference>
<protein>
    <submittedName>
        <fullName evidence="1">Uncharacterized protein</fullName>
    </submittedName>
</protein>
<dbReference type="Proteomes" id="UP000821865">
    <property type="component" value="Chromosome 2"/>
</dbReference>